<keyword evidence="3" id="KW-0813">Transport</keyword>
<keyword evidence="7" id="KW-1133">Transmembrane helix</keyword>
<dbReference type="PANTHER" id="PTHR10485:SF0">
    <property type="entry name" value="AT05822P-RELATED"/>
    <property type="match status" value="1"/>
</dbReference>
<evidence type="ECO:0000256" key="3">
    <source>
        <dbReference type="ARBA" id="ARBA00022448"/>
    </source>
</evidence>
<sequence length="108" mass="11971">MTRRKLKAFIRKLFKILRMNAPRTAGSFAMWAAVFSVCNCSTVNVQQKEDPWNSIIASAATGRIMSMRSELRAASKSALGLGILFGFAEGMNIIRKKFLEERPSALSA</sequence>
<dbReference type="AlphaFoldDB" id="A0A835H8G3"/>
<keyword evidence="9" id="KW-0496">Mitochondrion</keyword>
<keyword evidence="10" id="KW-0472">Membrane</keyword>
<dbReference type="OrthoDB" id="2261329at2759"/>
<keyword evidence="4" id="KW-0812">Transmembrane</keyword>
<proteinExistence type="inferred from homology"/>
<dbReference type="PANTHER" id="PTHR10485">
    <property type="entry name" value="MITOCHONDRIAL IMPORT INNER MEMBRANE TRANSLOCASE SUBUNIT TIM-17"/>
    <property type="match status" value="1"/>
</dbReference>
<evidence type="ECO:0000256" key="10">
    <source>
        <dbReference type="ARBA" id="ARBA00023136"/>
    </source>
</evidence>
<organism evidence="11 12">
    <name type="scientific">Coptis chinensis</name>
    <dbReference type="NCBI Taxonomy" id="261450"/>
    <lineage>
        <taxon>Eukaryota</taxon>
        <taxon>Viridiplantae</taxon>
        <taxon>Streptophyta</taxon>
        <taxon>Embryophyta</taxon>
        <taxon>Tracheophyta</taxon>
        <taxon>Spermatophyta</taxon>
        <taxon>Magnoliopsida</taxon>
        <taxon>Ranunculales</taxon>
        <taxon>Ranunculaceae</taxon>
        <taxon>Coptidoideae</taxon>
        <taxon>Coptis</taxon>
    </lineage>
</organism>
<evidence type="ECO:0000256" key="4">
    <source>
        <dbReference type="ARBA" id="ARBA00022692"/>
    </source>
</evidence>
<dbReference type="Pfam" id="PF02466">
    <property type="entry name" value="Tim17"/>
    <property type="match status" value="1"/>
</dbReference>
<evidence type="ECO:0000256" key="2">
    <source>
        <dbReference type="ARBA" id="ARBA00008444"/>
    </source>
</evidence>
<dbReference type="GO" id="GO:0030150">
    <property type="term" value="P:protein import into mitochondrial matrix"/>
    <property type="evidence" value="ECO:0007669"/>
    <property type="project" value="TreeGrafter"/>
</dbReference>
<evidence type="ECO:0000256" key="1">
    <source>
        <dbReference type="ARBA" id="ARBA00004448"/>
    </source>
</evidence>
<name>A0A835H8G3_9MAGN</name>
<evidence type="ECO:0000256" key="8">
    <source>
        <dbReference type="ARBA" id="ARBA00023010"/>
    </source>
</evidence>
<keyword evidence="12" id="KW-1185">Reference proteome</keyword>
<dbReference type="Proteomes" id="UP000631114">
    <property type="component" value="Unassembled WGS sequence"/>
</dbReference>
<comment type="caution">
    <text evidence="11">The sequence shown here is derived from an EMBL/GenBank/DDBJ whole genome shotgun (WGS) entry which is preliminary data.</text>
</comment>
<protein>
    <submittedName>
        <fullName evidence="11">Uncharacterized protein</fullName>
    </submittedName>
</protein>
<keyword evidence="5" id="KW-0999">Mitochondrion inner membrane</keyword>
<dbReference type="EMBL" id="JADFTS010000008">
    <property type="protein sequence ID" value="KAF9593652.1"/>
    <property type="molecule type" value="Genomic_DNA"/>
</dbReference>
<comment type="subcellular location">
    <subcellularLocation>
        <location evidence="1">Mitochondrion inner membrane</location>
        <topology evidence="1">Multi-pass membrane protein</topology>
    </subcellularLocation>
</comment>
<evidence type="ECO:0000313" key="11">
    <source>
        <dbReference type="EMBL" id="KAF9593652.1"/>
    </source>
</evidence>
<comment type="similarity">
    <text evidence="2">Belongs to the Tim17/Tim22/Tim23 family.</text>
</comment>
<keyword evidence="8" id="KW-0811">Translocation</keyword>
<dbReference type="GO" id="GO:0008320">
    <property type="term" value="F:protein transmembrane transporter activity"/>
    <property type="evidence" value="ECO:0007669"/>
    <property type="project" value="TreeGrafter"/>
</dbReference>
<evidence type="ECO:0000256" key="7">
    <source>
        <dbReference type="ARBA" id="ARBA00022989"/>
    </source>
</evidence>
<keyword evidence="6" id="KW-0653">Protein transport</keyword>
<evidence type="ECO:0000256" key="9">
    <source>
        <dbReference type="ARBA" id="ARBA00023128"/>
    </source>
</evidence>
<dbReference type="GO" id="GO:0005744">
    <property type="term" value="C:TIM23 mitochondrial import inner membrane translocase complex"/>
    <property type="evidence" value="ECO:0007669"/>
    <property type="project" value="TreeGrafter"/>
</dbReference>
<evidence type="ECO:0000313" key="12">
    <source>
        <dbReference type="Proteomes" id="UP000631114"/>
    </source>
</evidence>
<reference evidence="11 12" key="1">
    <citation type="submission" date="2020-10" db="EMBL/GenBank/DDBJ databases">
        <title>The Coptis chinensis genome and diversification of protoberbering-type alkaloids.</title>
        <authorList>
            <person name="Wang B."/>
            <person name="Shu S."/>
            <person name="Song C."/>
            <person name="Liu Y."/>
        </authorList>
    </citation>
    <scope>NUCLEOTIDE SEQUENCE [LARGE SCALE GENOMIC DNA]</scope>
    <source>
        <strain evidence="11">HL-2020</strain>
        <tissue evidence="11">Leaf</tissue>
    </source>
</reference>
<evidence type="ECO:0000256" key="6">
    <source>
        <dbReference type="ARBA" id="ARBA00022927"/>
    </source>
</evidence>
<evidence type="ECO:0000256" key="5">
    <source>
        <dbReference type="ARBA" id="ARBA00022792"/>
    </source>
</evidence>
<gene>
    <name evidence="11" type="ORF">IFM89_024469</name>
</gene>
<accession>A0A835H8G3</accession>